<dbReference type="PANTHER" id="PTHR30217:SF10">
    <property type="entry name" value="23S RRNA 5-HYDROXYCYTIDINE C2501 SYNTHASE"/>
    <property type="match status" value="1"/>
</dbReference>
<protein>
    <submittedName>
        <fullName evidence="2">U32 family peptidase</fullName>
    </submittedName>
</protein>
<sequence length="665" mass="72106">MSAPEILAPAGGQESLVAAVRAGADAVYLGAKGFNARRNAENFADLAEAVSYCHARGVKTHIALNTLVSDDELPALDAELEEICAAGADAVIVQDWAVAQRARAMCPSLVLHASTQMAIHNAAGAKMAEDAGFARVVLARELSLQEIAAIRQQTRLELEAFVHGALCMSASGMCYLSSALGERSGNRGLCAQPCRLNFRENGREYALSLKDLSNFKHLRALAEAGVCSFKIEGRMRRAEYVASAVDACHKALRGEPYDEESLKRMFSRAGFTDGYLTGKRTLAMFGRRREEDVAAEKEYAQMRALYRGEYHRVGVDMRFWADAAGSHLAASDGENAAEIADAAPEAARTAPTTAGRVRESLAKTGDTPFYLRDCAVELPQGVALPGAQINRMRREALAALLEKRAAPRPIPCQSAPLSIAPRCAAGQPKLRARFESFAQLEAFPVERVEYAILPAREITAHPQALEIPNLVCELPALLYPGMETNALPQGVSRALCENLGAVRLAREADLQVFGGHGLNIFNSLALEAYAQMGLASATLSCELTLRAATHMGGSLERGIVAYGRLPLMRLRACPVNRCHACPGQSELTDRKGVRFPLLCDARRYVTLFNSVPLYIGDKRLDGLDFATLYFTIESPRECRAVLEAFERAAPPDFPRTTGQYFKGVL</sequence>
<evidence type="ECO:0000313" key="3">
    <source>
        <dbReference type="Proteomes" id="UP000824140"/>
    </source>
</evidence>
<dbReference type="EMBL" id="DVJN01000077">
    <property type="protein sequence ID" value="HIS92126.1"/>
    <property type="molecule type" value="Genomic_DNA"/>
</dbReference>
<evidence type="ECO:0000259" key="1">
    <source>
        <dbReference type="Pfam" id="PF12392"/>
    </source>
</evidence>
<proteinExistence type="predicted"/>
<gene>
    <name evidence="2" type="ORF">IAA84_03825</name>
</gene>
<dbReference type="Pfam" id="PF12392">
    <property type="entry name" value="DUF3656"/>
    <property type="match status" value="1"/>
</dbReference>
<dbReference type="PANTHER" id="PTHR30217">
    <property type="entry name" value="PEPTIDASE U32 FAMILY"/>
    <property type="match status" value="1"/>
</dbReference>
<feature type="domain" description="Peptidase U32 collagenase" evidence="1">
    <location>
        <begin position="301"/>
        <end position="404"/>
    </location>
</feature>
<dbReference type="PROSITE" id="PS01276">
    <property type="entry name" value="PEPTIDASE_U32"/>
    <property type="match status" value="1"/>
</dbReference>
<evidence type="ECO:0000313" key="2">
    <source>
        <dbReference type="EMBL" id="HIS92126.1"/>
    </source>
</evidence>
<accession>A0A9D1K599</accession>
<dbReference type="InterPro" id="IPR001539">
    <property type="entry name" value="Peptidase_U32"/>
</dbReference>
<comment type="caution">
    <text evidence="2">The sequence shown here is derived from an EMBL/GenBank/DDBJ whole genome shotgun (WGS) entry which is preliminary data.</text>
</comment>
<dbReference type="InterPro" id="IPR051454">
    <property type="entry name" value="RNA/ubiquinone_mod_enzymes"/>
</dbReference>
<name>A0A9D1K599_9FIRM</name>
<reference evidence="2" key="2">
    <citation type="journal article" date="2021" name="PeerJ">
        <title>Extensive microbial diversity within the chicken gut microbiome revealed by metagenomics and culture.</title>
        <authorList>
            <person name="Gilroy R."/>
            <person name="Ravi A."/>
            <person name="Getino M."/>
            <person name="Pursley I."/>
            <person name="Horton D.L."/>
            <person name="Alikhan N.F."/>
            <person name="Baker D."/>
            <person name="Gharbi K."/>
            <person name="Hall N."/>
            <person name="Watson M."/>
            <person name="Adriaenssens E.M."/>
            <person name="Foster-Nyarko E."/>
            <person name="Jarju S."/>
            <person name="Secka A."/>
            <person name="Antonio M."/>
            <person name="Oren A."/>
            <person name="Chaudhuri R.R."/>
            <person name="La Ragione R."/>
            <person name="Hildebrand F."/>
            <person name="Pallen M.J."/>
        </authorList>
    </citation>
    <scope>NUCLEOTIDE SEQUENCE</scope>
    <source>
        <strain evidence="2">13766</strain>
    </source>
</reference>
<organism evidence="2 3">
    <name type="scientific">Candidatus Alectryocaccomicrobium excrementavium</name>
    <dbReference type="NCBI Taxonomy" id="2840668"/>
    <lineage>
        <taxon>Bacteria</taxon>
        <taxon>Bacillati</taxon>
        <taxon>Bacillota</taxon>
        <taxon>Clostridia</taxon>
        <taxon>Candidatus Alectryocaccomicrobium</taxon>
    </lineage>
</organism>
<reference evidence="2" key="1">
    <citation type="submission" date="2020-10" db="EMBL/GenBank/DDBJ databases">
        <authorList>
            <person name="Gilroy R."/>
        </authorList>
    </citation>
    <scope>NUCLEOTIDE SEQUENCE</scope>
    <source>
        <strain evidence="2">13766</strain>
    </source>
</reference>
<dbReference type="Pfam" id="PF01136">
    <property type="entry name" value="Peptidase_U32"/>
    <property type="match status" value="1"/>
</dbReference>
<dbReference type="InterPro" id="IPR020988">
    <property type="entry name" value="Pept_U32_collagenase"/>
</dbReference>
<dbReference type="Proteomes" id="UP000824140">
    <property type="component" value="Unassembled WGS sequence"/>
</dbReference>
<dbReference type="AlphaFoldDB" id="A0A9D1K599"/>